<feature type="domain" description="AAA+ ATPase" evidence="8">
    <location>
        <begin position="208"/>
        <end position="352"/>
    </location>
</feature>
<dbReference type="Gene3D" id="3.40.50.300">
    <property type="entry name" value="P-loop containing nucleotide triphosphate hydrolases"/>
    <property type="match status" value="1"/>
</dbReference>
<evidence type="ECO:0000256" key="5">
    <source>
        <dbReference type="ARBA" id="ARBA00023306"/>
    </source>
</evidence>
<reference evidence="9" key="1">
    <citation type="submission" date="2022-10" db="EMBL/GenBank/DDBJ databases">
        <title>Culturing micro-colonial fungi from biological soil crusts in the Mojave desert and describing Neophaeococcomyces mojavensis, and introducing the new genera and species Taxawa tesnikishii.</title>
        <authorList>
            <person name="Kurbessoian T."/>
            <person name="Stajich J.E."/>
        </authorList>
    </citation>
    <scope>NUCLEOTIDE SEQUENCE</scope>
    <source>
        <strain evidence="9">TK_1</strain>
    </source>
</reference>
<proteinExistence type="inferred from homology"/>
<dbReference type="Gene3D" id="1.10.10.10">
    <property type="entry name" value="Winged helix-like DNA-binding domain superfamily/Winged helix DNA-binding domain"/>
    <property type="match status" value="1"/>
</dbReference>
<keyword evidence="3" id="KW-0235">DNA replication</keyword>
<dbReference type="InterPro" id="IPR054425">
    <property type="entry name" value="Cdc6_ORC1-like_ATPase_lid"/>
</dbReference>
<evidence type="ECO:0000256" key="2">
    <source>
        <dbReference type="ARBA" id="ARBA00022618"/>
    </source>
</evidence>
<evidence type="ECO:0000256" key="6">
    <source>
        <dbReference type="PIRNR" id="PIRNR001767"/>
    </source>
</evidence>
<keyword evidence="10" id="KW-1185">Reference proteome</keyword>
<dbReference type="InterPro" id="IPR015163">
    <property type="entry name" value="Cdc6_C"/>
</dbReference>
<sequence>MPATVLGKRTRACADPAAPRSPVLTRAKRRAVTVCVDNDENENPFVTPRKVRDAAQDGDHMEVDNPSTKTKQSINRTASSAIPAKHGAVENRIALPSPKIDAYFKTSKSIAAFDTKPAQTATPQTPRHRDALSKRVPVTPSHRVRAVGTPLTPRTPRTPATPRVSVPTVYNEARQLFNKGARAGRLVGRDNERQELNTFVSSRIESKSSGCIYISGPPGTGKSALISEVSSSFTEDSSIKRAYINCMTAKSAEDIYGKLLEDLSEDIGNLEGSAMEILEDYFTKREVAYLVTLDEVDHLLELDVELLYNLFEWSLLPSSSLILIGIANALDLTDRFLPRLKARGLKPELLPFMPYTAGEIASIVTSKLKSLVPSNTAAPADYVPFIHPTAIQFLSKKVSSQTGDLRKALDICRRAIDAIEAETRDQHLKKATEQTPTPTPSPTKTPLVENMNLSSPPATRSPFKTVARQNELVASSLTALTIKTAPRATIAHIARITSAVFSNGTTQRLSALNLQQKAALCALCALEKRNKRAASLVDANTMPSTPSKRATAASAPTVKALYEAYASLCTRENLLHPLTATEFRDVVGSLETLSLVSAVEGTGRNGSFVAPATPSRRGRGGFGGKVVEEKRVASCVGEKELMESLRGVGSGILSAMIEGEGLA</sequence>
<dbReference type="PIRSF" id="PIRSF001767">
    <property type="entry name" value="Cdc6"/>
    <property type="match status" value="1"/>
</dbReference>
<evidence type="ECO:0000256" key="3">
    <source>
        <dbReference type="ARBA" id="ARBA00022705"/>
    </source>
</evidence>
<evidence type="ECO:0000256" key="1">
    <source>
        <dbReference type="ARBA" id="ARBA00004123"/>
    </source>
</evidence>
<comment type="subcellular location">
    <subcellularLocation>
        <location evidence="1">Nucleus</location>
    </subcellularLocation>
</comment>
<feature type="region of interest" description="Disordered" evidence="7">
    <location>
        <begin position="423"/>
        <end position="449"/>
    </location>
</feature>
<dbReference type="InterPro" id="IPR036388">
    <property type="entry name" value="WH-like_DNA-bd_sf"/>
</dbReference>
<dbReference type="InterPro" id="IPR041664">
    <property type="entry name" value="AAA_16"/>
</dbReference>
<name>A0ABQ9P3C6_9PEZI</name>
<evidence type="ECO:0000256" key="7">
    <source>
        <dbReference type="SAM" id="MobiDB-lite"/>
    </source>
</evidence>
<protein>
    <recommendedName>
        <fullName evidence="6">Cell division control protein</fullName>
    </recommendedName>
</protein>
<dbReference type="SUPFAM" id="SSF52540">
    <property type="entry name" value="P-loop containing nucleoside triphosphate hydrolases"/>
    <property type="match status" value="1"/>
</dbReference>
<evidence type="ECO:0000313" key="9">
    <source>
        <dbReference type="EMBL" id="KAJ9668773.1"/>
    </source>
</evidence>
<dbReference type="InterPro" id="IPR050311">
    <property type="entry name" value="ORC1/CDC6"/>
</dbReference>
<dbReference type="InterPro" id="IPR016314">
    <property type="entry name" value="Cdc6/18"/>
</dbReference>
<comment type="caution">
    <text evidence="9">The sequence shown here is derived from an EMBL/GenBank/DDBJ whole genome shotgun (WGS) entry which is preliminary data.</text>
</comment>
<dbReference type="Pfam" id="PF13191">
    <property type="entry name" value="AAA_16"/>
    <property type="match status" value="1"/>
</dbReference>
<dbReference type="InterPro" id="IPR003593">
    <property type="entry name" value="AAA+_ATPase"/>
</dbReference>
<evidence type="ECO:0000256" key="4">
    <source>
        <dbReference type="ARBA" id="ARBA00023242"/>
    </source>
</evidence>
<dbReference type="InterPro" id="IPR027417">
    <property type="entry name" value="P-loop_NTPase"/>
</dbReference>
<keyword evidence="5" id="KW-0131">Cell cycle</keyword>
<dbReference type="SMART" id="SM00382">
    <property type="entry name" value="AAA"/>
    <property type="match status" value="1"/>
</dbReference>
<gene>
    <name evidence="9" type="primary">CDC6</name>
    <name evidence="9" type="ORF">H2201_001018</name>
</gene>
<feature type="compositionally biased region" description="Basic and acidic residues" evidence="7">
    <location>
        <begin position="423"/>
        <end position="432"/>
    </location>
</feature>
<evidence type="ECO:0000259" key="8">
    <source>
        <dbReference type="SMART" id="SM00382"/>
    </source>
</evidence>
<comment type="similarity">
    <text evidence="6">Belongs to the CDC6/cdc18 family.</text>
</comment>
<dbReference type="Gene3D" id="1.10.8.60">
    <property type="match status" value="1"/>
</dbReference>
<dbReference type="PANTHER" id="PTHR10763">
    <property type="entry name" value="CELL DIVISION CONTROL PROTEIN 6-RELATED"/>
    <property type="match status" value="1"/>
</dbReference>
<dbReference type="Proteomes" id="UP001172684">
    <property type="component" value="Unassembled WGS sequence"/>
</dbReference>
<dbReference type="EMBL" id="JAPDRL010000005">
    <property type="protein sequence ID" value="KAJ9668773.1"/>
    <property type="molecule type" value="Genomic_DNA"/>
</dbReference>
<keyword evidence="4" id="KW-0539">Nucleus</keyword>
<dbReference type="PANTHER" id="PTHR10763:SF26">
    <property type="entry name" value="CELL DIVISION CONTROL PROTEIN 6 HOMOLOG"/>
    <property type="match status" value="1"/>
</dbReference>
<accession>A0ABQ9P3C6</accession>
<organism evidence="9 10">
    <name type="scientific">Coniosporium apollinis</name>
    <dbReference type="NCBI Taxonomy" id="61459"/>
    <lineage>
        <taxon>Eukaryota</taxon>
        <taxon>Fungi</taxon>
        <taxon>Dikarya</taxon>
        <taxon>Ascomycota</taxon>
        <taxon>Pezizomycotina</taxon>
        <taxon>Dothideomycetes</taxon>
        <taxon>Dothideomycetes incertae sedis</taxon>
        <taxon>Coniosporium</taxon>
    </lineage>
</organism>
<evidence type="ECO:0000313" key="10">
    <source>
        <dbReference type="Proteomes" id="UP001172684"/>
    </source>
</evidence>
<dbReference type="Pfam" id="PF22606">
    <property type="entry name" value="Cdc6-ORC-like_ATPase_lid"/>
    <property type="match status" value="1"/>
</dbReference>
<keyword evidence="2" id="KW-0132">Cell division</keyword>
<dbReference type="Pfam" id="PF09079">
    <property type="entry name" value="WHD_Cdc6"/>
    <property type="match status" value="1"/>
</dbReference>